<dbReference type="PANTHER" id="PTHR30632">
    <property type="entry name" value="MOLYBDATE-BINDING PERIPLASMIC PROTEIN"/>
    <property type="match status" value="1"/>
</dbReference>
<accession>A0ABR8RH38</accession>
<dbReference type="CDD" id="cd13539">
    <property type="entry name" value="PBP2_AvModA"/>
    <property type="match status" value="1"/>
</dbReference>
<proteinExistence type="inferred from homology"/>
<dbReference type="SUPFAM" id="SSF53850">
    <property type="entry name" value="Periplasmic binding protein-like II"/>
    <property type="match status" value="1"/>
</dbReference>
<dbReference type="PANTHER" id="PTHR30632:SF14">
    <property type="entry name" value="TUNGSTATE_MOLYBDATE_CHROMATE-BINDING PROTEIN MODA"/>
    <property type="match status" value="1"/>
</dbReference>
<keyword evidence="2" id="KW-0479">Metal-binding</keyword>
<evidence type="ECO:0000313" key="5">
    <source>
        <dbReference type="Proteomes" id="UP000606724"/>
    </source>
</evidence>
<comment type="similarity">
    <text evidence="1">Belongs to the bacterial solute-binding protein ModA family.</text>
</comment>
<sequence>MLSKSSNAQHQPITNLSYLKRSKSIAILGASACLALTLGACSQENSPNETATVAENAPQTTQPSEAIRIAAAANLSDVLPEIIEGYKKDKNLPNQEIEVTFASSGKLYSQITAGAPYDIFLAANQEFPAKLVDEMFKGDSSHTPFTYTQGQLSIYSATKPVDSLNQSTLTELLKRDDKTKITIANPELAPYGESAKAYLQAQNLYDSLTAQKRIIQAENIGQAFQYAHTGNVDYGFVAQSQVTAIKATPEQFYILPADSYPAILQDGIVITDGASAADFTDYLRSPAGQAYFAKAGYLAVK</sequence>
<keyword evidence="3" id="KW-0732">Signal</keyword>
<comment type="caution">
    <text evidence="4">The sequence shown here is derived from an EMBL/GenBank/DDBJ whole genome shotgun (WGS) entry which is preliminary data.</text>
</comment>
<dbReference type="Proteomes" id="UP000606724">
    <property type="component" value="Unassembled WGS sequence"/>
</dbReference>
<dbReference type="NCBIfam" id="TIGR01256">
    <property type="entry name" value="modA"/>
    <property type="match status" value="1"/>
</dbReference>
<evidence type="ECO:0000313" key="4">
    <source>
        <dbReference type="EMBL" id="MBD7947101.1"/>
    </source>
</evidence>
<dbReference type="PIRSF" id="PIRSF004846">
    <property type="entry name" value="ModA"/>
    <property type="match status" value="1"/>
</dbReference>
<dbReference type="InterPro" id="IPR050682">
    <property type="entry name" value="ModA/WtpA"/>
</dbReference>
<gene>
    <name evidence="4" type="primary">modA</name>
    <name evidence="4" type="ORF">H9653_03545</name>
</gene>
<dbReference type="Pfam" id="PF13531">
    <property type="entry name" value="SBP_bac_11"/>
    <property type="match status" value="1"/>
</dbReference>
<dbReference type="InterPro" id="IPR044084">
    <property type="entry name" value="AvModA-like_subst-bd"/>
</dbReference>
<name>A0ABR8RH38_9GAMM</name>
<reference evidence="4 5" key="1">
    <citation type="submission" date="2020-08" db="EMBL/GenBank/DDBJ databases">
        <title>A Genomic Blueprint of the Chicken Gut Microbiome.</title>
        <authorList>
            <person name="Gilroy R."/>
            <person name="Ravi A."/>
            <person name="Getino M."/>
            <person name="Pursley I."/>
            <person name="Horton D.L."/>
            <person name="Alikhan N.-F."/>
            <person name="Baker D."/>
            <person name="Gharbi K."/>
            <person name="Hall N."/>
            <person name="Watson M."/>
            <person name="Adriaenssens E.M."/>
            <person name="Foster-Nyarko E."/>
            <person name="Jarju S."/>
            <person name="Secka A."/>
            <person name="Antonio M."/>
            <person name="Oren A."/>
            <person name="Chaudhuri R."/>
            <person name="La Ragione R.M."/>
            <person name="Hildebrand F."/>
            <person name="Pallen M.J."/>
        </authorList>
    </citation>
    <scope>NUCLEOTIDE SEQUENCE [LARGE SCALE GENOMIC DNA]</scope>
    <source>
        <strain evidence="4 5">Sa4CVA2</strain>
    </source>
</reference>
<organism evidence="4 5">
    <name type="scientific">Psychrobacter communis</name>
    <dbReference type="NCBI Taxonomy" id="2762238"/>
    <lineage>
        <taxon>Bacteria</taxon>
        <taxon>Pseudomonadati</taxon>
        <taxon>Pseudomonadota</taxon>
        <taxon>Gammaproteobacteria</taxon>
        <taxon>Moraxellales</taxon>
        <taxon>Moraxellaceae</taxon>
        <taxon>Psychrobacter</taxon>
    </lineage>
</organism>
<evidence type="ECO:0000256" key="2">
    <source>
        <dbReference type="ARBA" id="ARBA00022723"/>
    </source>
</evidence>
<dbReference type="EMBL" id="JACSQR010000006">
    <property type="protein sequence ID" value="MBD7947101.1"/>
    <property type="molecule type" value="Genomic_DNA"/>
</dbReference>
<dbReference type="RefSeq" id="WP_191690504.1">
    <property type="nucleotide sequence ID" value="NZ_JACSQR010000006.1"/>
</dbReference>
<evidence type="ECO:0000256" key="3">
    <source>
        <dbReference type="ARBA" id="ARBA00022729"/>
    </source>
</evidence>
<evidence type="ECO:0000256" key="1">
    <source>
        <dbReference type="ARBA" id="ARBA00009175"/>
    </source>
</evidence>
<protein>
    <submittedName>
        <fullName evidence="4">Molybdate ABC transporter substrate-binding protein</fullName>
    </submittedName>
</protein>
<keyword evidence="5" id="KW-1185">Reference proteome</keyword>
<dbReference type="Gene3D" id="3.40.190.10">
    <property type="entry name" value="Periplasmic binding protein-like II"/>
    <property type="match status" value="2"/>
</dbReference>
<dbReference type="GeneID" id="84652076"/>
<dbReference type="InterPro" id="IPR005950">
    <property type="entry name" value="ModA"/>
</dbReference>